<feature type="transmembrane region" description="Helical" evidence="5">
    <location>
        <begin position="134"/>
        <end position="152"/>
    </location>
</feature>
<evidence type="ECO:0000256" key="2">
    <source>
        <dbReference type="ARBA" id="ARBA00022692"/>
    </source>
</evidence>
<feature type="transmembrane region" description="Helical" evidence="5">
    <location>
        <begin position="158"/>
        <end position="178"/>
    </location>
</feature>
<organism evidence="6 7">
    <name type="scientific">Sphaerisporangium siamense</name>
    <dbReference type="NCBI Taxonomy" id="795645"/>
    <lineage>
        <taxon>Bacteria</taxon>
        <taxon>Bacillati</taxon>
        <taxon>Actinomycetota</taxon>
        <taxon>Actinomycetes</taxon>
        <taxon>Streptosporangiales</taxon>
        <taxon>Streptosporangiaceae</taxon>
        <taxon>Sphaerisporangium</taxon>
    </lineage>
</organism>
<reference evidence="6 7" key="1">
    <citation type="submission" date="2020-08" db="EMBL/GenBank/DDBJ databases">
        <title>Sequencing the genomes of 1000 actinobacteria strains.</title>
        <authorList>
            <person name="Klenk H.-P."/>
        </authorList>
    </citation>
    <scope>NUCLEOTIDE SEQUENCE [LARGE SCALE GENOMIC DNA]</scope>
    <source>
        <strain evidence="6 7">DSM 45784</strain>
    </source>
</reference>
<evidence type="ECO:0000313" key="6">
    <source>
        <dbReference type="EMBL" id="MBB4701117.1"/>
    </source>
</evidence>
<accession>A0A7W7D6D3</accession>
<dbReference type="CDD" id="cd13956">
    <property type="entry name" value="PT_UbiA"/>
    <property type="match status" value="1"/>
</dbReference>
<dbReference type="RefSeq" id="WP_203959491.1">
    <property type="nucleotide sequence ID" value="NZ_BOOV01000046.1"/>
</dbReference>
<dbReference type="InterPro" id="IPR000537">
    <property type="entry name" value="UbiA_prenyltransferase"/>
</dbReference>
<evidence type="ECO:0000313" key="7">
    <source>
        <dbReference type="Proteomes" id="UP000542210"/>
    </source>
</evidence>
<keyword evidence="7" id="KW-1185">Reference proteome</keyword>
<protein>
    <submittedName>
        <fullName evidence="6">4-hydroxybenzoate polyprenyltransferase</fullName>
    </submittedName>
</protein>
<feature type="transmembrane region" description="Helical" evidence="5">
    <location>
        <begin position="253"/>
        <end position="271"/>
    </location>
</feature>
<comment type="subcellular location">
    <subcellularLocation>
        <location evidence="1">Membrane</location>
        <topology evidence="1">Multi-pass membrane protein</topology>
    </subcellularLocation>
</comment>
<dbReference type="GO" id="GO:0016765">
    <property type="term" value="F:transferase activity, transferring alkyl or aryl (other than methyl) groups"/>
    <property type="evidence" value="ECO:0007669"/>
    <property type="project" value="InterPro"/>
</dbReference>
<evidence type="ECO:0000256" key="5">
    <source>
        <dbReference type="SAM" id="Phobius"/>
    </source>
</evidence>
<comment type="caution">
    <text evidence="6">The sequence shown here is derived from an EMBL/GenBank/DDBJ whole genome shotgun (WGS) entry which is preliminary data.</text>
</comment>
<feature type="transmembrane region" description="Helical" evidence="5">
    <location>
        <begin position="225"/>
        <end position="246"/>
    </location>
</feature>
<keyword evidence="3 5" id="KW-1133">Transmembrane helix</keyword>
<feature type="transmembrane region" description="Helical" evidence="5">
    <location>
        <begin position="20"/>
        <end position="49"/>
    </location>
</feature>
<dbReference type="Proteomes" id="UP000542210">
    <property type="component" value="Unassembled WGS sequence"/>
</dbReference>
<gene>
    <name evidence="6" type="ORF">BJ982_002661</name>
</gene>
<dbReference type="GO" id="GO:0016020">
    <property type="term" value="C:membrane"/>
    <property type="evidence" value="ECO:0007669"/>
    <property type="project" value="UniProtKB-SubCell"/>
</dbReference>
<dbReference type="Pfam" id="PF01040">
    <property type="entry name" value="UbiA"/>
    <property type="match status" value="1"/>
</dbReference>
<sequence length="277" mass="27790">MDESDHMLALMKACHPGPTLVVTAAGCALAIVVGRGGAGTLVVGAAVLAGQLSIGWSNDWIDRVRDRASLRADKPLADGSVAPRTVALAAFAALALCVPLSLAAGVLAGVVHLVAVACGWAYNLRLKRSGLSPLPFAVAFGLLPAFVTLGLPDRPWPAWWAPVAGALLGMGAHFTNVIPDLDDDLGQGVRGLPHRLGPAAARVGAATLLVAASVVIALAPEDRGGAITVAGLVAVGVALAGGLIAARRSVRQAALAVTVAVALIDMVMFVAQGGSLV</sequence>
<dbReference type="AlphaFoldDB" id="A0A7W7D6D3"/>
<evidence type="ECO:0000256" key="1">
    <source>
        <dbReference type="ARBA" id="ARBA00004141"/>
    </source>
</evidence>
<dbReference type="Gene3D" id="1.10.357.140">
    <property type="entry name" value="UbiA prenyltransferase"/>
    <property type="match status" value="1"/>
</dbReference>
<dbReference type="EMBL" id="JACHND010000001">
    <property type="protein sequence ID" value="MBB4701117.1"/>
    <property type="molecule type" value="Genomic_DNA"/>
</dbReference>
<keyword evidence="6" id="KW-0808">Transferase</keyword>
<evidence type="ECO:0000256" key="4">
    <source>
        <dbReference type="ARBA" id="ARBA00023136"/>
    </source>
</evidence>
<evidence type="ECO:0000256" key="3">
    <source>
        <dbReference type="ARBA" id="ARBA00022989"/>
    </source>
</evidence>
<name>A0A7W7D6D3_9ACTN</name>
<dbReference type="InterPro" id="IPR044878">
    <property type="entry name" value="UbiA_sf"/>
</dbReference>
<keyword evidence="2 5" id="KW-0812">Transmembrane</keyword>
<feature type="transmembrane region" description="Helical" evidence="5">
    <location>
        <begin position="199"/>
        <end position="219"/>
    </location>
</feature>
<feature type="transmembrane region" description="Helical" evidence="5">
    <location>
        <begin position="89"/>
        <end position="122"/>
    </location>
</feature>
<proteinExistence type="predicted"/>
<keyword evidence="4 5" id="KW-0472">Membrane</keyword>